<protein>
    <submittedName>
        <fullName evidence="3">Hypothetical secreted protein</fullName>
    </submittedName>
</protein>
<keyword evidence="2" id="KW-0732">Signal</keyword>
<organism evidence="3">
    <name type="scientific">Heterodera schachtii</name>
    <name type="common">Sugarbeet cyst nematode worm</name>
    <name type="synonym">Tylenchus schachtii</name>
    <dbReference type="NCBI Taxonomy" id="97005"/>
    <lineage>
        <taxon>Eukaryota</taxon>
        <taxon>Metazoa</taxon>
        <taxon>Ecdysozoa</taxon>
        <taxon>Nematoda</taxon>
        <taxon>Chromadorea</taxon>
        <taxon>Rhabditida</taxon>
        <taxon>Tylenchina</taxon>
        <taxon>Tylenchomorpha</taxon>
        <taxon>Tylenchoidea</taxon>
        <taxon>Heteroderidae</taxon>
        <taxon>Heteroderinae</taxon>
        <taxon>Heterodera</taxon>
    </lineage>
</organism>
<keyword evidence="1" id="KW-0472">Membrane</keyword>
<keyword evidence="1" id="KW-1133">Transmembrane helix</keyword>
<accession>Q9GRU7</accession>
<feature type="signal peptide" evidence="2">
    <location>
        <begin position="1"/>
        <end position="25"/>
    </location>
</feature>
<evidence type="ECO:0000256" key="1">
    <source>
        <dbReference type="SAM" id="Phobius"/>
    </source>
</evidence>
<evidence type="ECO:0000313" key="3">
    <source>
        <dbReference type="EMBL" id="CAC15549.1"/>
    </source>
</evidence>
<dbReference type="EMBL" id="AJ297919">
    <property type="protein sequence ID" value="CAC15549.1"/>
    <property type="molecule type" value="mRNA"/>
</dbReference>
<reference evidence="3" key="1">
    <citation type="submission" date="2000-11" db="EMBL/GenBank/DDBJ databases">
        <title>Cloning of a gene from Heterodera schachtii coding for a secreted protein.</title>
        <authorList>
            <person name="De Meutter J.J.J."/>
        </authorList>
    </citation>
    <scope>NUCLEOTIDE SEQUENCE</scope>
</reference>
<gene>
    <name evidence="3" type="primary">sps20</name>
</gene>
<dbReference type="AlphaFoldDB" id="Q9GRU7"/>
<keyword evidence="1" id="KW-0812">Transmembrane</keyword>
<sequence length="103" mass="11834">MNSLRFHSLLLFLLFILPILLQIHCQEMAKSEDEQQKVPSIDHFHRSVSVEDWADQLGPMEKRRRRRGTKTKALVGGALTGLGAAIIYNAFKKKKIEQKLNFS</sequence>
<proteinExistence type="evidence at transcript level"/>
<feature type="transmembrane region" description="Helical" evidence="1">
    <location>
        <begin position="73"/>
        <end position="91"/>
    </location>
</feature>
<name>Q9GRU7_HETSC</name>
<feature type="chain" id="PRO_5004326605" evidence="2">
    <location>
        <begin position="26"/>
        <end position="103"/>
    </location>
</feature>
<evidence type="ECO:0000256" key="2">
    <source>
        <dbReference type="SAM" id="SignalP"/>
    </source>
</evidence>